<accession>A0A484HFR1</accession>
<dbReference type="PANTHER" id="PTHR43317:SF3">
    <property type="entry name" value="BLR2883 PROTEIN"/>
    <property type="match status" value="1"/>
</dbReference>
<dbReference type="CDD" id="cd02440">
    <property type="entry name" value="AdoMet_MTases"/>
    <property type="match status" value="1"/>
</dbReference>
<dbReference type="PANTHER" id="PTHR43317">
    <property type="entry name" value="THERMOSPERMINE SYNTHASE ACAULIS5"/>
    <property type="match status" value="1"/>
</dbReference>
<dbReference type="Gene3D" id="3.40.50.150">
    <property type="entry name" value="Vaccinia Virus protein VP39"/>
    <property type="match status" value="1"/>
</dbReference>
<organism evidence="2">
    <name type="scientific">uncultured Desulfobacteraceae bacterium</name>
    <dbReference type="NCBI Taxonomy" id="218296"/>
    <lineage>
        <taxon>Bacteria</taxon>
        <taxon>Pseudomonadati</taxon>
        <taxon>Thermodesulfobacteriota</taxon>
        <taxon>Desulfobacteria</taxon>
        <taxon>Desulfobacterales</taxon>
        <taxon>Desulfobacteraceae</taxon>
        <taxon>environmental samples</taxon>
    </lineage>
</organism>
<dbReference type="SUPFAM" id="SSF53335">
    <property type="entry name" value="S-adenosyl-L-methionine-dependent methyltransferases"/>
    <property type="match status" value="1"/>
</dbReference>
<sequence>MIPWKLLGRSKTPDHKKELTLHQRDTEYSIRVNGRELMNSRMFGSERMLAELSCPKIAERKNARALIGGLGMGHTLAAALGALHSDADVLLAELVPSVVEWNKNVLGPLAGDPLKDSRVTVALEDVMNIIKNHTSAFDAILLDVDNGPDSLTQKTNDELYSMSGLAMARRALRPGGVLAVWSSAPDTGFTQRLNRSSFHVLEKKVRARTHKKGPVHTIWIATKSCQ</sequence>
<protein>
    <recommendedName>
        <fullName evidence="3">Spermidine synthase</fullName>
    </recommendedName>
</protein>
<proteinExistence type="predicted"/>
<keyword evidence="1" id="KW-0620">Polyamine biosynthesis</keyword>
<name>A0A484HFR1_9BACT</name>
<dbReference type="Pfam" id="PF01564">
    <property type="entry name" value="Spermine_synth"/>
    <property type="match status" value="1"/>
</dbReference>
<evidence type="ECO:0008006" key="3">
    <source>
        <dbReference type="Google" id="ProtNLM"/>
    </source>
</evidence>
<dbReference type="AlphaFoldDB" id="A0A484HFR1"/>
<dbReference type="GO" id="GO:0006596">
    <property type="term" value="P:polyamine biosynthetic process"/>
    <property type="evidence" value="ECO:0007669"/>
    <property type="project" value="UniProtKB-KW"/>
</dbReference>
<dbReference type="EMBL" id="CAACVI010000011">
    <property type="protein sequence ID" value="VEN73523.1"/>
    <property type="molecule type" value="Genomic_DNA"/>
</dbReference>
<evidence type="ECO:0000313" key="2">
    <source>
        <dbReference type="EMBL" id="VEN73523.1"/>
    </source>
</evidence>
<reference evidence="2" key="1">
    <citation type="submission" date="2019-01" db="EMBL/GenBank/DDBJ databases">
        <authorList>
            <consortium name="Genoscope - CEA"/>
            <person name="William W."/>
        </authorList>
    </citation>
    <scope>NUCLEOTIDE SEQUENCE</scope>
    <source>
        <strain evidence="2">CR-1</strain>
    </source>
</reference>
<gene>
    <name evidence="2" type="ORF">EPICR_190023</name>
</gene>
<dbReference type="InterPro" id="IPR029063">
    <property type="entry name" value="SAM-dependent_MTases_sf"/>
</dbReference>
<evidence type="ECO:0000256" key="1">
    <source>
        <dbReference type="ARBA" id="ARBA00023115"/>
    </source>
</evidence>